<name>A0ABY4SD25_AQUTE</name>
<dbReference type="GO" id="GO:0005524">
    <property type="term" value="F:ATP binding"/>
    <property type="evidence" value="ECO:0007669"/>
    <property type="project" value="UniProtKB-KW"/>
</dbReference>
<evidence type="ECO:0000259" key="1">
    <source>
        <dbReference type="SMART" id="SM00382"/>
    </source>
</evidence>
<keyword evidence="2" id="KW-0547">Nucleotide-binding</keyword>
<sequence length="772" mass="85731">MTATADVPLLLSPDLREAPVLDRMCSRFVLALTMRHAGRFNLRRDWNSLLSLTGRHLAWPQPVLQRLRAFLAQRCQHNEHWRGHEALADDAFLQRHGHWRGPYEEGTVFFYIDEYIKDAPKDLLTVLTATGQWLERSLKKESTLVEKNIDALAGLLQLNAAERALLLYGTLARYQRDLRGLLVEFKVSSAQEAYAAIAEVAGVDQRDVAEALRAGSRLERIGMVENLISEHNITDLADLMKVSDQLPPVLMREYHGPNDLMAVFTRPAHASELQPADFQFVADDLAVLAGLLRNAVAQKAPGVNVLLYGPPGTGKTELAKVAAQAAGLTLYEVEYADRDGHSLSGRDRYRSLQISQVFLKTSPQVALLFDEVEDVFPPISTDTAQLMARLDSSDAPSGSVSGKAWVNQILETNPVPVIWVTNRIEQIDPAFRRRFQYHLELKSPPPGAREALVARALAEVPVRDGFAARLAERRGLTPAQIRTAVRFARLAQASDADGAAIEALIERQLGNADKALGQSAAQRPARPVVTRYDLSLLNVETRFELTRIIESLGRRSHGTLCFHGAPGTGKTALAEHIAQSLQRPLMVRQASDLVSKFVGETEQNLARMFEEADTEGAVLLLDEADSFLRSRQRAERTYEVTEVNEMLQCMERFAGVFICTTNLFDELDEAALRRFTFKIRFNPLTAAQRLRMFAAEALAGDEAALTAEQRSRLAQLDQLTPGDFAAVQRQADLLGDLFDPDGFLAQLESEHRAKPAVRQRRGMGFVGAGRQP</sequence>
<dbReference type="Pfam" id="PF00004">
    <property type="entry name" value="AAA"/>
    <property type="match status" value="2"/>
</dbReference>
<protein>
    <submittedName>
        <fullName evidence="2">ATP-binding protein</fullName>
    </submittedName>
</protein>
<dbReference type="InterPro" id="IPR027417">
    <property type="entry name" value="P-loop_NTPase"/>
</dbReference>
<dbReference type="RefSeq" id="WP_250198216.1">
    <property type="nucleotide sequence ID" value="NZ_CP097636.1"/>
</dbReference>
<dbReference type="PANTHER" id="PTHR23077">
    <property type="entry name" value="AAA-FAMILY ATPASE"/>
    <property type="match status" value="1"/>
</dbReference>
<dbReference type="InterPro" id="IPR003593">
    <property type="entry name" value="AAA+_ATPase"/>
</dbReference>
<dbReference type="Gene3D" id="3.40.50.300">
    <property type="entry name" value="P-loop containing nucleotide triphosphate hydrolases"/>
    <property type="match status" value="2"/>
</dbReference>
<keyword evidence="2" id="KW-0067">ATP-binding</keyword>
<evidence type="ECO:0000313" key="2">
    <source>
        <dbReference type="EMBL" id="URI10007.1"/>
    </source>
</evidence>
<evidence type="ECO:0000313" key="3">
    <source>
        <dbReference type="Proteomes" id="UP001056201"/>
    </source>
</evidence>
<dbReference type="EMBL" id="CP097636">
    <property type="protein sequence ID" value="URI10007.1"/>
    <property type="molecule type" value="Genomic_DNA"/>
</dbReference>
<accession>A0ABY4SD25</accession>
<organism evidence="2 3">
    <name type="scientific">Aquincola tertiaricarbonis</name>
    <dbReference type="NCBI Taxonomy" id="391953"/>
    <lineage>
        <taxon>Bacteria</taxon>
        <taxon>Pseudomonadati</taxon>
        <taxon>Pseudomonadota</taxon>
        <taxon>Betaproteobacteria</taxon>
        <taxon>Burkholderiales</taxon>
        <taxon>Sphaerotilaceae</taxon>
        <taxon>Aquincola</taxon>
    </lineage>
</organism>
<dbReference type="Proteomes" id="UP001056201">
    <property type="component" value="Chromosome 2"/>
</dbReference>
<feature type="domain" description="AAA+ ATPase" evidence="1">
    <location>
        <begin position="301"/>
        <end position="445"/>
    </location>
</feature>
<proteinExistence type="predicted"/>
<dbReference type="CDD" id="cd19481">
    <property type="entry name" value="RecA-like_protease"/>
    <property type="match status" value="2"/>
</dbReference>
<feature type="domain" description="AAA+ ATPase" evidence="1">
    <location>
        <begin position="556"/>
        <end position="685"/>
    </location>
</feature>
<gene>
    <name evidence="2" type="ORF">MW290_31220</name>
</gene>
<reference evidence="2" key="1">
    <citation type="submission" date="2022-05" db="EMBL/GenBank/DDBJ databases">
        <title>An RpoN-dependent PEP-CTERM gene is involved in floc formation of an Aquincola tertiaricarbonis strain.</title>
        <authorList>
            <person name="Qiu D."/>
            <person name="Xia M."/>
        </authorList>
    </citation>
    <scope>NUCLEOTIDE SEQUENCE</scope>
    <source>
        <strain evidence="2">RN12</strain>
    </source>
</reference>
<keyword evidence="3" id="KW-1185">Reference proteome</keyword>
<dbReference type="InterPro" id="IPR050168">
    <property type="entry name" value="AAA_ATPase_domain"/>
</dbReference>
<dbReference type="SMART" id="SM00382">
    <property type="entry name" value="AAA"/>
    <property type="match status" value="2"/>
</dbReference>
<dbReference type="InterPro" id="IPR003959">
    <property type="entry name" value="ATPase_AAA_core"/>
</dbReference>
<dbReference type="SUPFAM" id="SSF52540">
    <property type="entry name" value="P-loop containing nucleoside triphosphate hydrolases"/>
    <property type="match status" value="2"/>
</dbReference>